<evidence type="ECO:0000313" key="4">
    <source>
        <dbReference type="Proteomes" id="UP000765507"/>
    </source>
</evidence>
<dbReference type="Proteomes" id="UP000765507">
    <property type="component" value="Unassembled WGS sequence"/>
</dbReference>
<feature type="region of interest" description="Disordered" evidence="1">
    <location>
        <begin position="67"/>
        <end position="99"/>
    </location>
</feature>
<comment type="caution">
    <text evidence="3">The sequence shown here is derived from an EMBL/GenBank/DDBJ whole genome shotgun (WGS) entry which is preliminary data.</text>
</comment>
<name>A0A8T1S7S0_CHESE</name>
<keyword evidence="4" id="KW-1185">Reference proteome</keyword>
<dbReference type="Gene3D" id="2.60.40.10">
    <property type="entry name" value="Immunoglobulins"/>
    <property type="match status" value="1"/>
</dbReference>
<feature type="transmembrane region" description="Helical" evidence="2">
    <location>
        <begin position="106"/>
        <end position="126"/>
    </location>
</feature>
<accession>A0A8T1S7S0</accession>
<feature type="non-terminal residue" evidence="3">
    <location>
        <position position="189"/>
    </location>
</feature>
<dbReference type="InterPro" id="IPR013783">
    <property type="entry name" value="Ig-like_fold"/>
</dbReference>
<organism evidence="3 4">
    <name type="scientific">Chelydra serpentina</name>
    <name type="common">Snapping turtle</name>
    <name type="synonym">Testudo serpentina</name>
    <dbReference type="NCBI Taxonomy" id="8475"/>
    <lineage>
        <taxon>Eukaryota</taxon>
        <taxon>Metazoa</taxon>
        <taxon>Chordata</taxon>
        <taxon>Craniata</taxon>
        <taxon>Vertebrata</taxon>
        <taxon>Euteleostomi</taxon>
        <taxon>Archelosauria</taxon>
        <taxon>Testudinata</taxon>
        <taxon>Testudines</taxon>
        <taxon>Cryptodira</taxon>
        <taxon>Durocryptodira</taxon>
        <taxon>Americhelydia</taxon>
        <taxon>Chelydroidea</taxon>
        <taxon>Chelydridae</taxon>
        <taxon>Chelydra</taxon>
    </lineage>
</organism>
<keyword evidence="2" id="KW-0472">Membrane</keyword>
<dbReference type="AlphaFoldDB" id="A0A8T1S7S0"/>
<keyword evidence="2" id="KW-0812">Transmembrane</keyword>
<evidence type="ECO:0000313" key="3">
    <source>
        <dbReference type="EMBL" id="KAG6924614.1"/>
    </source>
</evidence>
<protein>
    <submittedName>
        <fullName evidence="3">Uncharacterized protein</fullName>
    </submittedName>
</protein>
<dbReference type="OrthoDB" id="9397084at2759"/>
<reference evidence="3 4" key="1">
    <citation type="journal article" date="2020" name="G3 (Bethesda)">
        <title>Draft Genome of the Common Snapping Turtle, Chelydra serpentina, a Model for Phenotypic Plasticity in Reptiles.</title>
        <authorList>
            <person name="Das D."/>
            <person name="Singh S.K."/>
            <person name="Bierstedt J."/>
            <person name="Erickson A."/>
            <person name="Galli G.L.J."/>
            <person name="Crossley D.A. 2nd"/>
            <person name="Rhen T."/>
        </authorList>
    </citation>
    <scope>NUCLEOTIDE SEQUENCE [LARGE SCALE GENOMIC DNA]</scope>
    <source>
        <strain evidence="3">KW</strain>
    </source>
</reference>
<gene>
    <name evidence="3" type="ORF">G0U57_016906</name>
</gene>
<evidence type="ECO:0000256" key="2">
    <source>
        <dbReference type="SAM" id="Phobius"/>
    </source>
</evidence>
<evidence type="ECO:0000256" key="1">
    <source>
        <dbReference type="SAM" id="MobiDB-lite"/>
    </source>
</evidence>
<dbReference type="EMBL" id="JAHGAV010000564">
    <property type="protein sequence ID" value="KAG6924614.1"/>
    <property type="molecule type" value="Genomic_DNA"/>
</dbReference>
<proteinExistence type="predicted"/>
<sequence length="189" mass="20671">QDGEPVLARCADLPNSHVTKVVFCKDGVELSSQKPGQISSTFLLKTSMKSEGRYSCGYQHKDEKNQVTNSNLSVPLQLKVTDRKTPPDDTGQPEKNPPQEGLKLEIVLGIIAGFFLILAPVIYLLVKKVAPDQSLEREQGLSSSTENMGTDDLIHYASISQFGASRLPQVQENETSTYAIIGKVRGRPS</sequence>
<keyword evidence="2" id="KW-1133">Transmembrane helix</keyword>